<evidence type="ECO:0000256" key="4">
    <source>
        <dbReference type="ARBA" id="ARBA00022723"/>
    </source>
</evidence>
<reference evidence="10" key="2">
    <citation type="submission" date="2020-11" db="EMBL/GenBank/DDBJ databases">
        <title>Agrobacterium vitis strain K377 genome.</title>
        <authorList>
            <person name="Xi H."/>
        </authorList>
    </citation>
    <scope>NUCLEOTIDE SEQUENCE</scope>
    <source>
        <strain evidence="10">K377</strain>
    </source>
</reference>
<dbReference type="EMBL" id="JACXXJ020000005">
    <property type="protein sequence ID" value="MBF2714956.1"/>
    <property type="molecule type" value="Genomic_DNA"/>
</dbReference>
<dbReference type="GO" id="GO:0090729">
    <property type="term" value="F:toxin activity"/>
    <property type="evidence" value="ECO:0007669"/>
    <property type="project" value="UniProtKB-KW"/>
</dbReference>
<dbReference type="RefSeq" id="WP_070153594.1">
    <property type="nucleotide sequence ID" value="NZ_AP023268.1"/>
</dbReference>
<evidence type="ECO:0000256" key="8">
    <source>
        <dbReference type="HAMAP-Rule" id="MF_00265"/>
    </source>
</evidence>
<proteinExistence type="inferred from homology"/>
<dbReference type="InterPro" id="IPR022907">
    <property type="entry name" value="VapC_family"/>
</dbReference>
<sequence length="132" mass="14756">MSYLFDTNAISEFIRNPDGKTAKKVAALKEGELRTSLIVAAELRYGVAKKGSERLVRLIETVLSEFEVMPWEAPADVHYAALRDSLSRRGQPIGDMDMLIAAHALALDAVLVTDNEREFSRVPGLKIENWLR</sequence>
<comment type="similarity">
    <text evidence="7 8">Belongs to the PINc/VapC protein family.</text>
</comment>
<comment type="caution">
    <text evidence="12">The sequence shown here is derived from an EMBL/GenBank/DDBJ whole genome shotgun (WGS) entry which is preliminary data.</text>
</comment>
<organism evidence="12 14">
    <name type="scientific">Agrobacterium vitis</name>
    <name type="common">Rhizobium vitis</name>
    <dbReference type="NCBI Taxonomy" id="373"/>
    <lineage>
        <taxon>Bacteria</taxon>
        <taxon>Pseudomonadati</taxon>
        <taxon>Pseudomonadota</taxon>
        <taxon>Alphaproteobacteria</taxon>
        <taxon>Hyphomicrobiales</taxon>
        <taxon>Rhizobiaceae</taxon>
        <taxon>Rhizobium/Agrobacterium group</taxon>
        <taxon>Agrobacterium</taxon>
    </lineage>
</organism>
<dbReference type="CDD" id="cd18748">
    <property type="entry name" value="PIN_VapC4-5_FitB-like"/>
    <property type="match status" value="1"/>
</dbReference>
<dbReference type="Proteomes" id="UP000440716">
    <property type="component" value="Unassembled WGS sequence"/>
</dbReference>
<evidence type="ECO:0000313" key="12">
    <source>
        <dbReference type="EMBL" id="MVA58899.1"/>
    </source>
</evidence>
<dbReference type="InterPro" id="IPR029060">
    <property type="entry name" value="PIN-like_dom_sf"/>
</dbReference>
<comment type="function">
    <text evidence="8">Toxic component of a toxin-antitoxin (TA) system. An RNase.</text>
</comment>
<accession>A0A1S2DYS4</accession>
<dbReference type="InterPro" id="IPR050556">
    <property type="entry name" value="Type_II_TA_system_RNase"/>
</dbReference>
<dbReference type="AlphaFoldDB" id="A0A1S2DYS4"/>
<gene>
    <name evidence="8" type="primary">vapC</name>
    <name evidence="12" type="ORF">GOZ88_22585</name>
    <name evidence="11" type="ORF">GOZ95_18785</name>
    <name evidence="10" type="ORF">IEI95_012115</name>
</gene>
<keyword evidence="6 8" id="KW-0460">Magnesium</keyword>
<keyword evidence="2 8" id="KW-1277">Toxin-antitoxin system</keyword>
<dbReference type="GO" id="GO:0016787">
    <property type="term" value="F:hydrolase activity"/>
    <property type="evidence" value="ECO:0007669"/>
    <property type="project" value="UniProtKB-KW"/>
</dbReference>
<feature type="binding site" evidence="8">
    <location>
        <position position="6"/>
    </location>
    <ligand>
        <name>Mg(2+)</name>
        <dbReference type="ChEBI" id="CHEBI:18420"/>
    </ligand>
</feature>
<dbReference type="GO" id="GO:0000287">
    <property type="term" value="F:magnesium ion binding"/>
    <property type="evidence" value="ECO:0007669"/>
    <property type="project" value="UniProtKB-UniRule"/>
</dbReference>
<evidence type="ECO:0000313" key="14">
    <source>
        <dbReference type="Proteomes" id="UP000440716"/>
    </source>
</evidence>
<name>A0A1S2DYS4_AGRVI</name>
<dbReference type="Pfam" id="PF01850">
    <property type="entry name" value="PIN"/>
    <property type="match status" value="1"/>
</dbReference>
<evidence type="ECO:0000313" key="11">
    <source>
        <dbReference type="EMBL" id="MUZ59492.1"/>
    </source>
</evidence>
<evidence type="ECO:0000256" key="5">
    <source>
        <dbReference type="ARBA" id="ARBA00022801"/>
    </source>
</evidence>
<keyword evidence="5 8" id="KW-0378">Hydrolase</keyword>
<keyword evidence="8" id="KW-0800">Toxin</keyword>
<dbReference type="EMBL" id="WPHU01000010">
    <property type="protein sequence ID" value="MVA58899.1"/>
    <property type="molecule type" value="Genomic_DNA"/>
</dbReference>
<dbReference type="SUPFAM" id="SSF88723">
    <property type="entry name" value="PIN domain-like"/>
    <property type="match status" value="1"/>
</dbReference>
<dbReference type="Proteomes" id="UP000655037">
    <property type="component" value="Unassembled WGS sequence"/>
</dbReference>
<feature type="binding site" evidence="8">
    <location>
        <position position="97"/>
    </location>
    <ligand>
        <name>Mg(2+)</name>
        <dbReference type="ChEBI" id="CHEBI:18420"/>
    </ligand>
</feature>
<comment type="cofactor">
    <cofactor evidence="1 8">
        <name>Mg(2+)</name>
        <dbReference type="ChEBI" id="CHEBI:18420"/>
    </cofactor>
</comment>
<evidence type="ECO:0000256" key="7">
    <source>
        <dbReference type="ARBA" id="ARBA00038093"/>
    </source>
</evidence>
<keyword evidence="4 8" id="KW-0479">Metal-binding</keyword>
<evidence type="ECO:0000256" key="3">
    <source>
        <dbReference type="ARBA" id="ARBA00022722"/>
    </source>
</evidence>
<feature type="domain" description="PIN" evidence="9">
    <location>
        <begin position="3"/>
        <end position="124"/>
    </location>
</feature>
<reference evidence="13 14" key="1">
    <citation type="submission" date="2019-12" db="EMBL/GenBank/DDBJ databases">
        <title>Whole-genome sequencing of Allorhizobium vitis.</title>
        <authorList>
            <person name="Gan H.M."/>
            <person name="Szegedi E."/>
            <person name="Burr T."/>
            <person name="Savka M.A."/>
        </authorList>
    </citation>
    <scope>NUCLEOTIDE SEQUENCE [LARGE SCALE GENOMIC DNA]</scope>
    <source>
        <strain evidence="12 14">CG415</strain>
        <strain evidence="11 13">CG989</strain>
    </source>
</reference>
<evidence type="ECO:0000256" key="2">
    <source>
        <dbReference type="ARBA" id="ARBA00022649"/>
    </source>
</evidence>
<dbReference type="EMBL" id="WPHM01000010">
    <property type="protein sequence ID" value="MUZ59492.1"/>
    <property type="molecule type" value="Genomic_DNA"/>
</dbReference>
<evidence type="ECO:0000313" key="13">
    <source>
        <dbReference type="Proteomes" id="UP000436692"/>
    </source>
</evidence>
<dbReference type="InterPro" id="IPR002716">
    <property type="entry name" value="PIN_dom"/>
</dbReference>
<evidence type="ECO:0000256" key="1">
    <source>
        <dbReference type="ARBA" id="ARBA00001946"/>
    </source>
</evidence>
<dbReference type="Gene3D" id="3.40.50.1010">
    <property type="entry name" value="5'-nuclease"/>
    <property type="match status" value="1"/>
</dbReference>
<protein>
    <recommendedName>
        <fullName evidence="8">Ribonuclease VapC</fullName>
        <shortName evidence="8">RNase VapC</shortName>
        <ecNumber evidence="8">3.1.-.-</ecNumber>
    </recommendedName>
    <alternativeName>
        <fullName evidence="8">Toxin VapC</fullName>
    </alternativeName>
</protein>
<dbReference type="HAMAP" id="MF_00265">
    <property type="entry name" value="VapC_Nob1"/>
    <property type="match status" value="1"/>
</dbReference>
<evidence type="ECO:0000256" key="6">
    <source>
        <dbReference type="ARBA" id="ARBA00022842"/>
    </source>
</evidence>
<evidence type="ECO:0000313" key="10">
    <source>
        <dbReference type="EMBL" id="MBF2714956.1"/>
    </source>
</evidence>
<dbReference type="EC" id="3.1.-.-" evidence="8"/>
<evidence type="ECO:0000259" key="9">
    <source>
        <dbReference type="Pfam" id="PF01850"/>
    </source>
</evidence>
<dbReference type="PANTHER" id="PTHR33653">
    <property type="entry name" value="RIBONUCLEASE VAPC2"/>
    <property type="match status" value="1"/>
</dbReference>
<dbReference type="GO" id="GO:0004540">
    <property type="term" value="F:RNA nuclease activity"/>
    <property type="evidence" value="ECO:0007669"/>
    <property type="project" value="InterPro"/>
</dbReference>
<dbReference type="PANTHER" id="PTHR33653:SF1">
    <property type="entry name" value="RIBONUCLEASE VAPC2"/>
    <property type="match status" value="1"/>
</dbReference>
<dbReference type="Proteomes" id="UP000436692">
    <property type="component" value="Unassembled WGS sequence"/>
</dbReference>
<keyword evidence="3 8" id="KW-0540">Nuclease</keyword>